<keyword evidence="3" id="KW-0804">Transcription</keyword>
<evidence type="ECO:0000313" key="6">
    <source>
        <dbReference type="EMBL" id="MBA4543059.1"/>
    </source>
</evidence>
<dbReference type="SUPFAM" id="SSF46955">
    <property type="entry name" value="Putative DNA-binding domain"/>
    <property type="match status" value="1"/>
</dbReference>
<protein>
    <submittedName>
        <fullName evidence="6">MerR family transcriptional regulator</fullName>
    </submittedName>
</protein>
<dbReference type="OrthoDB" id="9806513at2"/>
<dbReference type="Pfam" id="PF13411">
    <property type="entry name" value="MerR_1"/>
    <property type="match status" value="1"/>
</dbReference>
<dbReference type="EMBL" id="JACEIP010000011">
    <property type="protein sequence ID" value="MBA4543059.1"/>
    <property type="molecule type" value="Genomic_DNA"/>
</dbReference>
<dbReference type="InterPro" id="IPR000551">
    <property type="entry name" value="MerR-type_HTH_dom"/>
</dbReference>
<evidence type="ECO:0000313" key="7">
    <source>
        <dbReference type="Proteomes" id="UP000530514"/>
    </source>
</evidence>
<evidence type="ECO:0000259" key="5">
    <source>
        <dbReference type="PROSITE" id="PS50937"/>
    </source>
</evidence>
<keyword evidence="4" id="KW-0175">Coiled coil</keyword>
<gene>
    <name evidence="6" type="ORF">H1164_09105</name>
</gene>
<sequence>MRIGELARLTGVSPRVLRYYEKKKLITPTRLINGYREYNSIAIKQVKMIQFYLSLGFTTDQISNFLNCVLENNEAVCQEVLSTYEMKIKELDDYIKILSEIKSNLEERVHAIKLEKKTAKHKGNESYDGS</sequence>
<evidence type="ECO:0000256" key="2">
    <source>
        <dbReference type="ARBA" id="ARBA00023125"/>
    </source>
</evidence>
<dbReference type="CDD" id="cd01282">
    <property type="entry name" value="HTH_MerR-like_sg3"/>
    <property type="match status" value="1"/>
</dbReference>
<dbReference type="PROSITE" id="PS50937">
    <property type="entry name" value="HTH_MERR_2"/>
    <property type="match status" value="1"/>
</dbReference>
<dbReference type="GO" id="GO:0003677">
    <property type="term" value="F:DNA binding"/>
    <property type="evidence" value="ECO:0007669"/>
    <property type="project" value="UniProtKB-KW"/>
</dbReference>
<dbReference type="SMART" id="SM00422">
    <property type="entry name" value="HTH_MERR"/>
    <property type="match status" value="1"/>
</dbReference>
<reference evidence="6 7" key="1">
    <citation type="submission" date="2020-07" db="EMBL/GenBank/DDBJ databases">
        <authorList>
            <person name="Feng H."/>
        </authorList>
    </citation>
    <scope>NUCLEOTIDE SEQUENCE [LARGE SCALE GENOMIC DNA]</scope>
    <source>
        <strain evidence="7">s-11</strain>
    </source>
</reference>
<name>A0A7W2AIS8_9BACL</name>
<keyword evidence="7" id="KW-1185">Reference proteome</keyword>
<feature type="domain" description="HTH merR-type" evidence="5">
    <location>
        <begin position="1"/>
        <end position="68"/>
    </location>
</feature>
<dbReference type="PANTHER" id="PTHR30204:SF94">
    <property type="entry name" value="HEAVY METAL-DEPENDENT TRANSCRIPTIONAL REGULATOR HI_0293-RELATED"/>
    <property type="match status" value="1"/>
</dbReference>
<proteinExistence type="predicted"/>
<evidence type="ECO:0000256" key="1">
    <source>
        <dbReference type="ARBA" id="ARBA00023015"/>
    </source>
</evidence>
<dbReference type="PANTHER" id="PTHR30204">
    <property type="entry name" value="REDOX-CYCLING DRUG-SENSING TRANSCRIPTIONAL ACTIVATOR SOXR"/>
    <property type="match status" value="1"/>
</dbReference>
<dbReference type="InterPro" id="IPR047057">
    <property type="entry name" value="MerR_fam"/>
</dbReference>
<keyword evidence="2" id="KW-0238">DNA-binding</keyword>
<evidence type="ECO:0000256" key="4">
    <source>
        <dbReference type="SAM" id="Coils"/>
    </source>
</evidence>
<evidence type="ECO:0000256" key="3">
    <source>
        <dbReference type="ARBA" id="ARBA00023163"/>
    </source>
</evidence>
<dbReference type="InterPro" id="IPR009061">
    <property type="entry name" value="DNA-bd_dom_put_sf"/>
</dbReference>
<feature type="coiled-coil region" evidence="4">
    <location>
        <begin position="88"/>
        <end position="122"/>
    </location>
</feature>
<dbReference type="PRINTS" id="PR00040">
    <property type="entry name" value="HTHMERR"/>
</dbReference>
<dbReference type="Gene3D" id="1.10.1660.10">
    <property type="match status" value="1"/>
</dbReference>
<keyword evidence="1" id="KW-0805">Transcription regulation</keyword>
<dbReference type="GO" id="GO:0003700">
    <property type="term" value="F:DNA-binding transcription factor activity"/>
    <property type="evidence" value="ECO:0007669"/>
    <property type="project" value="InterPro"/>
</dbReference>
<dbReference type="AlphaFoldDB" id="A0A7W2AIS8"/>
<comment type="caution">
    <text evidence="6">The sequence shown here is derived from an EMBL/GenBank/DDBJ whole genome shotgun (WGS) entry which is preliminary data.</text>
</comment>
<dbReference type="Proteomes" id="UP000530514">
    <property type="component" value="Unassembled WGS sequence"/>
</dbReference>
<accession>A0A7W2AIS8</accession>
<organism evidence="6 7">
    <name type="scientific">Thermoactinomyces daqus</name>
    <dbReference type="NCBI Taxonomy" id="1329516"/>
    <lineage>
        <taxon>Bacteria</taxon>
        <taxon>Bacillati</taxon>
        <taxon>Bacillota</taxon>
        <taxon>Bacilli</taxon>
        <taxon>Bacillales</taxon>
        <taxon>Thermoactinomycetaceae</taxon>
        <taxon>Thermoactinomyces</taxon>
    </lineage>
</organism>
<dbReference type="RefSeq" id="WP_033099855.1">
    <property type="nucleotide sequence ID" value="NZ_JACEIP010000011.1"/>
</dbReference>